<proteinExistence type="predicted"/>
<protein>
    <submittedName>
        <fullName evidence="1">Uncharacterized protein</fullName>
    </submittedName>
</protein>
<keyword evidence="2" id="KW-1185">Reference proteome</keyword>
<name>A0ACA9Y2X7_9ASCO</name>
<evidence type="ECO:0000313" key="2">
    <source>
        <dbReference type="Proteomes" id="UP001152531"/>
    </source>
</evidence>
<organism evidence="1 2">
    <name type="scientific">[Candida] jaroonii</name>
    <dbReference type="NCBI Taxonomy" id="467808"/>
    <lineage>
        <taxon>Eukaryota</taxon>
        <taxon>Fungi</taxon>
        <taxon>Dikarya</taxon>
        <taxon>Ascomycota</taxon>
        <taxon>Saccharomycotina</taxon>
        <taxon>Pichiomycetes</taxon>
        <taxon>Debaryomycetaceae</taxon>
        <taxon>Yamadazyma</taxon>
    </lineage>
</organism>
<dbReference type="EMBL" id="CALSDN010000002">
    <property type="protein sequence ID" value="CAH6719135.1"/>
    <property type="molecule type" value="Genomic_DNA"/>
</dbReference>
<gene>
    <name evidence="1" type="ORF">CLIB1444_02S01728</name>
</gene>
<comment type="caution">
    <text evidence="1">The sequence shown here is derived from an EMBL/GenBank/DDBJ whole genome shotgun (WGS) entry which is preliminary data.</text>
</comment>
<sequence length="358" mass="42235">MSFDYLEFPKYYKRFEAQPDQFTESQCLNLIEKYQISNPELKISASFDSEELDVFETELNESINDNNLNLPKILSMIPKYYVCMEIKRLTSMLDRVLMANNYTEILCHLYISYTYRIWFFGGTYSKYLMTNYKRISMIKPKEKKRIQSLINLVEILTFFNNFRDLEFQDLDLTIEEIKEHNLLKEYSYVLILQQMLMRPFNEVEVNDEISDVLHGTPLLNLLHDCQDFTIDFNKYDNLALNDIDFILPIAYNTTFENYFKLVLKFKCFLNLIRISSKIPSDQVKLLIGDDNVTKYILLIGSLNLKSIGIGYNVNEDYFYNSGGNQSLLHDDIIKINEILESERISLLVKNDLVNRLTG</sequence>
<accession>A0ACA9Y2X7</accession>
<reference evidence="1" key="1">
    <citation type="submission" date="2022-06" db="EMBL/GenBank/DDBJ databases">
        <authorList>
            <person name="Legras J.-L."/>
            <person name="Devillers H."/>
            <person name="Grondin C."/>
        </authorList>
    </citation>
    <scope>NUCLEOTIDE SEQUENCE</scope>
    <source>
        <strain evidence="1">CLIB 1444</strain>
    </source>
</reference>
<evidence type="ECO:0000313" key="1">
    <source>
        <dbReference type="EMBL" id="CAH6719135.1"/>
    </source>
</evidence>
<dbReference type="Proteomes" id="UP001152531">
    <property type="component" value="Unassembled WGS sequence"/>
</dbReference>